<evidence type="ECO:0000313" key="2">
    <source>
        <dbReference type="Proteomes" id="UP001054902"/>
    </source>
</evidence>
<keyword evidence="2" id="KW-1185">Reference proteome</keyword>
<gene>
    <name evidence="1" type="ORF">CTEN210_00649</name>
</gene>
<accession>A0AAD3CGG3</accession>
<protein>
    <submittedName>
        <fullName evidence="1">Uncharacterized protein</fullName>
    </submittedName>
</protein>
<reference evidence="1 2" key="1">
    <citation type="journal article" date="2021" name="Sci. Rep.">
        <title>The genome of the diatom Chaetoceros tenuissimus carries an ancient integrated fragment of an extant virus.</title>
        <authorList>
            <person name="Hongo Y."/>
            <person name="Kimura K."/>
            <person name="Takaki Y."/>
            <person name="Yoshida Y."/>
            <person name="Baba S."/>
            <person name="Kobayashi G."/>
            <person name="Nagasaki K."/>
            <person name="Hano T."/>
            <person name="Tomaru Y."/>
        </authorList>
    </citation>
    <scope>NUCLEOTIDE SEQUENCE [LARGE SCALE GENOMIC DNA]</scope>
    <source>
        <strain evidence="1 2">NIES-3715</strain>
    </source>
</reference>
<name>A0AAD3CGG3_9STRA</name>
<sequence length="641" mass="71739">MDILVATSAAWLAGIVEGRTVLRHELPNEDEVKLIVPSLFYGTVSLPLTVIGSSPSMHLVASNTSIALKTIEAPKEIKSKSVNEKETNVDANARKMKVDFERKDKVSDWKSTFRRREDNKRTLKDLDSAVSARSKAEGVSSKALSTSMLSRSLPNAMAENLRRSRILLLGYSAVSCALLYQKIKDGREEGTKAESRTEKSIPFQSQECKQGISFRLIKDDEFIDNIERSISMKQRDDIPCSVPLTISKRQQITMEQRNIPCLLLEGRKDESIIDRNTLEKAIHKTNVDGKKERYIVLESIGSTHILDGIGNISRKSKADIKSSMEAELMSRSIQNILPDKEENDLKIKYIEVGTNIDPKQTNKTSFDIIPSDRIAINSMEEVGSRLKLVVHGILLNDKHSQPIEKKSPVVPQRKQTDKATKEFKEKVSKSVKEYTRSELQKESNLFLRVVDLVGMQIRNVGEAAISASTTVLLKTVDTIGKGVAKGAGVVLESAKDASTSAIKNITGKKDYKATIHIFADEKSIFNWTKHNVFPNDYKLVWHDIRQSKYPRSKYFEKRDKDIFMVLASDDVYTMHACAALGRVLPKKCLNRLISVVQKPSSKEFLLSIEGDTQSSILCMTEVHEELVANAKSSLLAPVSNE</sequence>
<dbReference type="AlphaFoldDB" id="A0AAD3CGG3"/>
<dbReference type="Proteomes" id="UP001054902">
    <property type="component" value="Unassembled WGS sequence"/>
</dbReference>
<evidence type="ECO:0000313" key="1">
    <source>
        <dbReference type="EMBL" id="GFH44175.1"/>
    </source>
</evidence>
<comment type="caution">
    <text evidence="1">The sequence shown here is derived from an EMBL/GenBank/DDBJ whole genome shotgun (WGS) entry which is preliminary data.</text>
</comment>
<organism evidence="1 2">
    <name type="scientific">Chaetoceros tenuissimus</name>
    <dbReference type="NCBI Taxonomy" id="426638"/>
    <lineage>
        <taxon>Eukaryota</taxon>
        <taxon>Sar</taxon>
        <taxon>Stramenopiles</taxon>
        <taxon>Ochrophyta</taxon>
        <taxon>Bacillariophyta</taxon>
        <taxon>Coscinodiscophyceae</taxon>
        <taxon>Chaetocerotophycidae</taxon>
        <taxon>Chaetocerotales</taxon>
        <taxon>Chaetocerotaceae</taxon>
        <taxon>Chaetoceros</taxon>
    </lineage>
</organism>
<proteinExistence type="predicted"/>
<dbReference type="EMBL" id="BLLK01000019">
    <property type="protein sequence ID" value="GFH44175.1"/>
    <property type="molecule type" value="Genomic_DNA"/>
</dbReference>